<dbReference type="CDD" id="cd04300">
    <property type="entry name" value="GT35_Glycogen_Phosphorylase"/>
    <property type="match status" value="1"/>
</dbReference>
<comment type="function">
    <text evidence="11">Phosphorylase is an important allosteric enzyme in carbohydrate metabolism. Enzymes from different sources differ in their regulatory mechanisms and in their natural substrates. However, all known phosphorylases share catalytic and structural properties.</text>
</comment>
<accession>A0A327JLK1</accession>
<keyword evidence="5" id="KW-0963">Cytoplasm</keyword>
<dbReference type="AlphaFoldDB" id="A0A327JLK1"/>
<dbReference type="GO" id="GO:0030170">
    <property type="term" value="F:pyridoxal phosphate binding"/>
    <property type="evidence" value="ECO:0007669"/>
    <property type="project" value="InterPro"/>
</dbReference>
<evidence type="ECO:0000256" key="7">
    <source>
        <dbReference type="ARBA" id="ARBA00022676"/>
    </source>
</evidence>
<comment type="catalytic activity">
    <reaction evidence="1 13">
        <text>[(1-&gt;4)-alpha-D-glucosyl](n) + phosphate = [(1-&gt;4)-alpha-D-glucosyl](n-1) + alpha-D-glucose 1-phosphate</text>
        <dbReference type="Rhea" id="RHEA:41732"/>
        <dbReference type="Rhea" id="RHEA-COMP:9584"/>
        <dbReference type="Rhea" id="RHEA-COMP:9586"/>
        <dbReference type="ChEBI" id="CHEBI:15444"/>
        <dbReference type="ChEBI" id="CHEBI:43474"/>
        <dbReference type="ChEBI" id="CHEBI:58601"/>
        <dbReference type="EC" id="2.4.1.1"/>
    </reaction>
</comment>
<comment type="function">
    <text evidence="13">Allosteric enzyme that catalyzes the rate-limiting step in glycogen catabolism, the phosphorolytic cleavage of glycogen to produce glucose-1-phosphate, and plays a central role in maintaining cellular and organismal glucose homeostasis.</text>
</comment>
<dbReference type="Proteomes" id="UP000249299">
    <property type="component" value="Unassembled WGS sequence"/>
</dbReference>
<dbReference type="Pfam" id="PF00343">
    <property type="entry name" value="Phosphorylase"/>
    <property type="match status" value="1"/>
</dbReference>
<dbReference type="Gene3D" id="3.40.50.2000">
    <property type="entry name" value="Glycogen Phosphorylase B"/>
    <property type="match status" value="2"/>
</dbReference>
<dbReference type="GO" id="GO:0005980">
    <property type="term" value="P:glycogen catabolic process"/>
    <property type="evidence" value="ECO:0007669"/>
    <property type="project" value="TreeGrafter"/>
</dbReference>
<evidence type="ECO:0000313" key="15">
    <source>
        <dbReference type="Proteomes" id="UP000249299"/>
    </source>
</evidence>
<dbReference type="RefSeq" id="WP_111434375.1">
    <property type="nucleotide sequence ID" value="NZ_JACIGG010000003.1"/>
</dbReference>
<dbReference type="OrthoDB" id="7229284at2"/>
<evidence type="ECO:0000256" key="5">
    <source>
        <dbReference type="ARBA" id="ARBA00022490"/>
    </source>
</evidence>
<evidence type="ECO:0000256" key="6">
    <source>
        <dbReference type="ARBA" id="ARBA00022533"/>
    </source>
</evidence>
<dbReference type="NCBIfam" id="TIGR02093">
    <property type="entry name" value="P_ylase"/>
    <property type="match status" value="1"/>
</dbReference>
<comment type="subcellular location">
    <subcellularLocation>
        <location evidence="3">Cytoplasm</location>
    </subcellularLocation>
</comment>
<dbReference type="PANTHER" id="PTHR11468:SF3">
    <property type="entry name" value="GLYCOGEN PHOSPHORYLASE, LIVER FORM"/>
    <property type="match status" value="1"/>
</dbReference>
<evidence type="ECO:0000256" key="9">
    <source>
        <dbReference type="ARBA" id="ARBA00022898"/>
    </source>
</evidence>
<dbReference type="InterPro" id="IPR011833">
    <property type="entry name" value="Glycg_phsphrylas"/>
</dbReference>
<dbReference type="InterPro" id="IPR035090">
    <property type="entry name" value="Pyridoxal_P_attach_site"/>
</dbReference>
<keyword evidence="9 12" id="KW-0663">Pyridoxal phosphate</keyword>
<dbReference type="GO" id="GO:0008184">
    <property type="term" value="F:glycogen phosphorylase activity"/>
    <property type="evidence" value="ECO:0007669"/>
    <property type="project" value="InterPro"/>
</dbReference>
<evidence type="ECO:0000256" key="8">
    <source>
        <dbReference type="ARBA" id="ARBA00022679"/>
    </source>
</evidence>
<gene>
    <name evidence="14" type="ORF">CH339_10805</name>
</gene>
<comment type="caution">
    <text evidence="14">The sequence shown here is derived from an EMBL/GenBank/DDBJ whole genome shotgun (WGS) entry which is preliminary data.</text>
</comment>
<reference evidence="14 15" key="1">
    <citation type="submission" date="2017-07" db="EMBL/GenBank/DDBJ databases">
        <title>Draft Genome Sequences of Select Purple Nonsulfur Bacteria.</title>
        <authorList>
            <person name="Lasarre B."/>
            <person name="Mckinlay J.B."/>
        </authorList>
    </citation>
    <scope>NUCLEOTIDE SEQUENCE [LARGE SCALE GENOMIC DNA]</scope>
    <source>
        <strain evidence="14 15">DSM 11290</strain>
    </source>
</reference>
<keyword evidence="8 13" id="KW-0808">Transferase</keyword>
<evidence type="ECO:0000256" key="4">
    <source>
        <dbReference type="ARBA" id="ARBA00006047"/>
    </source>
</evidence>
<dbReference type="InterPro" id="IPR000811">
    <property type="entry name" value="Glyco_trans_35"/>
</dbReference>
<sequence length="812" mass="91769">MTLSGLEPFESASGAAADLQQRIVDRLIYTVGKDPDRADLSHWNAALSLAVRDHVVDYWHTGMRNRRAHRPKRVYYLSMEFLIGRLLRDAVSNLGMDETCHEAMERLGVDYEAVIQCEADAALGNGGLGRLAACFLDSMSSLGISAFGYGIRYEHGLFRQRIDNGWQVEEAEDWLVSGHVWEFERSEVRHTINFGGHVETDQNGRAIWRPADRVIASPFDTPIAGWQAANVNTLRLWAANPIKMFDLDKFNRGDYLSAARHAVLAETISRILYPDDTTQEGKELRLKQEYFFTAASLEDILIRHLMFHGDVESLPDHAAIQLNDTHPAIAVPELLRRLVDEHDLPLEKAFDITNRTLCYTNHTLMPEALERWPVDMMRHVLPRHMQLIEWIDHQHRKYLENHRTDISFGSTKVIDDYGGVRMGNLAFIGSHRVNGVSALHTDLMKKTVFSDLHALYPERIVNQTNGITPRRWLYQCNPGLRDLLIESIGERWVGDLEYIEAALPLAENANFRERFAEAKLANKVRLAEEIKKRCGISVDPHAMFDVHIKRIHEYKRQLLNILETIARYNAIKADPNGEWTPRVKIFAGKAAPGYFMAKMIIKLINDVAAVVNNDPEIGNLLKVVYMPNYNVSSAEIIIPAADLSEQISTAGMEASGTGNMKFALNGALTVGTLDGANVEIGERVGEDNIFIFGLTAEGVADIRKTGFNSNEIVNNNPELSQAVQMIERGDFSPDDRGRFHAVTDKLRYDDYFLVTVDFAAYFDAQRVIDGAFRNADDWTRRSILNTANVGWFSSDRSIRGYARDMWNVPVGS</sequence>
<dbReference type="SUPFAM" id="SSF53756">
    <property type="entry name" value="UDP-Glycosyltransferase/glycogen phosphorylase"/>
    <property type="match status" value="1"/>
</dbReference>
<evidence type="ECO:0000256" key="3">
    <source>
        <dbReference type="ARBA" id="ARBA00004496"/>
    </source>
</evidence>
<dbReference type="EMBL" id="NPEV01000020">
    <property type="protein sequence ID" value="RAI27229.1"/>
    <property type="molecule type" value="Genomic_DNA"/>
</dbReference>
<organism evidence="14 15">
    <name type="scientific">Rhodobium orientis</name>
    <dbReference type="NCBI Taxonomy" id="34017"/>
    <lineage>
        <taxon>Bacteria</taxon>
        <taxon>Pseudomonadati</taxon>
        <taxon>Pseudomonadota</taxon>
        <taxon>Alphaproteobacteria</taxon>
        <taxon>Hyphomicrobiales</taxon>
        <taxon>Rhodobiaceae</taxon>
        <taxon>Rhodobium</taxon>
    </lineage>
</organism>
<dbReference type="PIRSF" id="PIRSF000460">
    <property type="entry name" value="Pprylas_GlgP"/>
    <property type="match status" value="1"/>
</dbReference>
<dbReference type="FunFam" id="3.40.50.2000:FF:000153">
    <property type="entry name" value="Alpha-1,4 glucan phosphorylase"/>
    <property type="match status" value="1"/>
</dbReference>
<evidence type="ECO:0000256" key="1">
    <source>
        <dbReference type="ARBA" id="ARBA00001275"/>
    </source>
</evidence>
<comment type="cofactor">
    <cofactor evidence="2 13">
        <name>pyridoxal 5'-phosphate</name>
        <dbReference type="ChEBI" id="CHEBI:597326"/>
    </cofactor>
</comment>
<evidence type="ECO:0000256" key="12">
    <source>
        <dbReference type="PIRSR" id="PIRSR000460-1"/>
    </source>
</evidence>
<name>A0A327JLK1_9HYPH</name>
<dbReference type="PANTHER" id="PTHR11468">
    <property type="entry name" value="GLYCOGEN PHOSPHORYLASE"/>
    <property type="match status" value="1"/>
</dbReference>
<evidence type="ECO:0000256" key="2">
    <source>
        <dbReference type="ARBA" id="ARBA00001933"/>
    </source>
</evidence>
<dbReference type="PROSITE" id="PS00102">
    <property type="entry name" value="PHOSPHORYLASE"/>
    <property type="match status" value="1"/>
</dbReference>
<keyword evidence="6" id="KW-0021">Allosteric enzyme</keyword>
<dbReference type="FunFam" id="3.40.50.2000:FF:000003">
    <property type="entry name" value="Alpha-1,4 glucan phosphorylase"/>
    <property type="match status" value="1"/>
</dbReference>
<evidence type="ECO:0000313" key="14">
    <source>
        <dbReference type="EMBL" id="RAI27229.1"/>
    </source>
</evidence>
<evidence type="ECO:0000256" key="13">
    <source>
        <dbReference type="RuleBase" id="RU000587"/>
    </source>
</evidence>
<keyword evidence="10 13" id="KW-0119">Carbohydrate metabolism</keyword>
<comment type="similarity">
    <text evidence="4 13">Belongs to the glycogen phosphorylase family.</text>
</comment>
<dbReference type="EC" id="2.4.1.1" evidence="13"/>
<proteinExistence type="inferred from homology"/>
<dbReference type="GO" id="GO:0005737">
    <property type="term" value="C:cytoplasm"/>
    <property type="evidence" value="ECO:0007669"/>
    <property type="project" value="UniProtKB-SubCell"/>
</dbReference>
<feature type="modified residue" description="N6-(pyridoxal phosphate)lysine" evidence="12">
    <location>
        <position position="661"/>
    </location>
</feature>
<protein>
    <recommendedName>
        <fullName evidence="13">Alpha-1,4 glucan phosphorylase</fullName>
        <ecNumber evidence="13">2.4.1.1</ecNumber>
    </recommendedName>
</protein>
<keyword evidence="7 13" id="KW-0328">Glycosyltransferase</keyword>
<evidence type="ECO:0000256" key="10">
    <source>
        <dbReference type="ARBA" id="ARBA00023277"/>
    </source>
</evidence>
<keyword evidence="15" id="KW-1185">Reference proteome</keyword>
<evidence type="ECO:0000256" key="11">
    <source>
        <dbReference type="ARBA" id="ARBA00025174"/>
    </source>
</evidence>